<dbReference type="CDD" id="cd16016">
    <property type="entry name" value="AP-SPAP"/>
    <property type="match status" value="1"/>
</dbReference>
<keyword evidence="8" id="KW-1185">Reference proteome</keyword>
<evidence type="ECO:0000313" key="8">
    <source>
        <dbReference type="Proteomes" id="UP001143545"/>
    </source>
</evidence>
<reference evidence="7" key="1">
    <citation type="submission" date="2022-07" db="EMBL/GenBank/DDBJ databases">
        <title>Taxonomy of Novel Oxalotrophic and Methylotrophic Bacteria.</title>
        <authorList>
            <person name="Sahin N."/>
            <person name="Tani A."/>
        </authorList>
    </citation>
    <scope>NUCLEOTIDE SEQUENCE</scope>
    <source>
        <strain evidence="7">AM327</strain>
    </source>
</reference>
<dbReference type="AlphaFoldDB" id="A0A9W6B689"/>
<evidence type="ECO:0000256" key="4">
    <source>
        <dbReference type="PIRNR" id="PIRNR031924"/>
    </source>
</evidence>
<accession>A0A9W6B689</accession>
<sequence>MSLYAQKETYEQPKLVVGIVVDQMRYDYIPRFWNRYGEGGFKRLVTEGFNCKNNQYNYAPTKTGPGHASIYTGTTPATHGIIGNDWYDKVTKTTVYCAQDDSVQPVGTTSMSHKMSPMRLIATTMTDQLKLATQGRGKVIGVSLKDRGAILPAGHAADYAFWFQGKDEGAWITSSFYTNELPKWVAKFNKSKAAEVYKKPWNTLYNINTYVESGTDDNDFEGKFTGEERPVFPHELKKLWLLNKGFDIIKATPYGNSLTADFAIEAIKNEEMGADDITDFLAVSFSSTDYVGHKFGVNSIEVEDTYLRLDKDLERILNFLDAQVGKGNYTVFLTADHAAVYPPSYLQSRNIPAGYIDNKAIKEKLTTFLTDKYGTAKVIENASNNQLFLNMEELTKLNLDVTQVENEIAAELRTYETIAQVYTGTEMRTNNYTQGIPSRLQKGYNHTRSGNVLIVFDPAFISYSTTGSTHGSAYRYDTHVPLLLYGFGIKPGKTYEQTEITDLAPTICALLGISFPDGAIGNPIDKALN</sequence>
<dbReference type="InterPro" id="IPR017850">
    <property type="entry name" value="Alkaline_phosphatase_core_sf"/>
</dbReference>
<dbReference type="Pfam" id="PF01663">
    <property type="entry name" value="Phosphodiest"/>
    <property type="match status" value="1"/>
</dbReference>
<dbReference type="GO" id="GO:0004035">
    <property type="term" value="F:alkaline phosphatase activity"/>
    <property type="evidence" value="ECO:0007669"/>
    <property type="project" value="InterPro"/>
</dbReference>
<dbReference type="NCBIfam" id="NF042991">
    <property type="entry name" value="alk_phos_PafA"/>
    <property type="match status" value="1"/>
</dbReference>
<dbReference type="PIRSF" id="PIRSF031924">
    <property type="entry name" value="Pi-irrepressible_AP"/>
    <property type="match status" value="1"/>
</dbReference>
<dbReference type="SUPFAM" id="SSF53649">
    <property type="entry name" value="Alkaline phosphatase-like"/>
    <property type="match status" value="1"/>
</dbReference>
<organism evidence="7 8">
    <name type="scientific">Neptunitalea chrysea</name>
    <dbReference type="NCBI Taxonomy" id="1647581"/>
    <lineage>
        <taxon>Bacteria</taxon>
        <taxon>Pseudomonadati</taxon>
        <taxon>Bacteroidota</taxon>
        <taxon>Flavobacteriia</taxon>
        <taxon>Flavobacteriales</taxon>
        <taxon>Flavobacteriaceae</taxon>
        <taxon>Neptunitalea</taxon>
    </lineage>
</organism>
<gene>
    <name evidence="7" type="primary">pafA</name>
    <name evidence="7" type="ORF">NBRC110019_23320</name>
</gene>
<dbReference type="GO" id="GO:0046872">
    <property type="term" value="F:metal ion binding"/>
    <property type="evidence" value="ECO:0007669"/>
    <property type="project" value="UniProtKB-KW"/>
</dbReference>
<dbReference type="InterPro" id="IPR026263">
    <property type="entry name" value="Alkaline_phosphatase_prok"/>
</dbReference>
<dbReference type="Proteomes" id="UP001143545">
    <property type="component" value="Unassembled WGS sequence"/>
</dbReference>
<dbReference type="EMBL" id="BRVP01000016">
    <property type="protein sequence ID" value="GLB53291.1"/>
    <property type="molecule type" value="Genomic_DNA"/>
</dbReference>
<evidence type="ECO:0000256" key="3">
    <source>
        <dbReference type="ARBA" id="ARBA00022729"/>
    </source>
</evidence>
<keyword evidence="2 4" id="KW-0479">Metal-binding</keyword>
<evidence type="ECO:0000256" key="5">
    <source>
        <dbReference type="PIRSR" id="PIRSR031924-50"/>
    </source>
</evidence>
<evidence type="ECO:0000313" key="7">
    <source>
        <dbReference type="EMBL" id="GLB53291.1"/>
    </source>
</evidence>
<dbReference type="PANTHER" id="PTHR10151:SF120">
    <property type="entry name" value="BIS(5'-ADENOSYL)-TRIPHOSPHATASE"/>
    <property type="match status" value="1"/>
</dbReference>
<name>A0A9W6B689_9FLAO</name>
<dbReference type="Gene3D" id="3.40.720.10">
    <property type="entry name" value="Alkaline Phosphatase, subunit A"/>
    <property type="match status" value="1"/>
</dbReference>
<feature type="active site" description="Phosphothreonine intermediate" evidence="5">
    <location>
        <position position="63"/>
    </location>
</feature>
<keyword evidence="1 5" id="KW-0597">Phosphoprotein</keyword>
<keyword evidence="3" id="KW-0732">Signal</keyword>
<evidence type="ECO:0000256" key="2">
    <source>
        <dbReference type="ARBA" id="ARBA00022723"/>
    </source>
</evidence>
<dbReference type="Gene3D" id="3.30.1360.150">
    <property type="match status" value="1"/>
</dbReference>
<comment type="caution">
    <text evidence="7">The sequence shown here is derived from an EMBL/GenBank/DDBJ whole genome shotgun (WGS) entry which is preliminary data.</text>
</comment>
<protein>
    <submittedName>
        <fullName evidence="7">Alkaline phosphatase family protein</fullName>
    </submittedName>
</protein>
<evidence type="ECO:0000256" key="1">
    <source>
        <dbReference type="ARBA" id="ARBA00022553"/>
    </source>
</evidence>
<dbReference type="PANTHER" id="PTHR10151">
    <property type="entry name" value="ECTONUCLEOTIDE PYROPHOSPHATASE/PHOSPHODIESTERASE"/>
    <property type="match status" value="1"/>
</dbReference>
<feature type="binding site" evidence="6">
    <location>
        <begin position="145"/>
        <end position="147"/>
    </location>
    <ligand>
        <name>substrate</name>
    </ligand>
</feature>
<proteinExistence type="predicted"/>
<evidence type="ECO:0000256" key="6">
    <source>
        <dbReference type="PIRSR" id="PIRSR031924-51"/>
    </source>
</evidence>
<feature type="binding site" evidence="6">
    <location>
        <position position="84"/>
    </location>
    <ligand>
        <name>substrate</name>
    </ligand>
</feature>
<dbReference type="InterPro" id="IPR002591">
    <property type="entry name" value="Phosphodiest/P_Trfase"/>
</dbReference>